<evidence type="ECO:0000256" key="1">
    <source>
        <dbReference type="SAM" id="SignalP"/>
    </source>
</evidence>
<dbReference type="GO" id="GO:0016020">
    <property type="term" value="C:membrane"/>
    <property type="evidence" value="ECO:0007669"/>
    <property type="project" value="InterPro"/>
</dbReference>
<dbReference type="CDD" id="cd18989">
    <property type="entry name" value="LGIC_ECD_cation"/>
    <property type="match status" value="1"/>
</dbReference>
<protein>
    <recommendedName>
        <fullName evidence="2">Neurotransmitter-gated ion-channel ligand-binding domain-containing protein</fullName>
    </recommendedName>
</protein>
<name>A0A1D1V545_RAMVA</name>
<feature type="domain" description="Neurotransmitter-gated ion-channel ligand-binding" evidence="2">
    <location>
        <begin position="30"/>
        <end position="150"/>
    </location>
</feature>
<reference evidence="3 4" key="1">
    <citation type="journal article" date="2016" name="Nat. Commun.">
        <title>Extremotolerant tardigrade genome and improved radiotolerance of human cultured cells by tardigrade-unique protein.</title>
        <authorList>
            <person name="Hashimoto T."/>
            <person name="Horikawa D.D."/>
            <person name="Saito Y."/>
            <person name="Kuwahara H."/>
            <person name="Kozuka-Hata H."/>
            <person name="Shin-I T."/>
            <person name="Minakuchi Y."/>
            <person name="Ohishi K."/>
            <person name="Motoyama A."/>
            <person name="Aizu T."/>
            <person name="Enomoto A."/>
            <person name="Kondo K."/>
            <person name="Tanaka S."/>
            <person name="Hara Y."/>
            <person name="Koshikawa S."/>
            <person name="Sagara H."/>
            <person name="Miura T."/>
            <person name="Yokobori S."/>
            <person name="Miyagawa K."/>
            <person name="Suzuki Y."/>
            <person name="Kubo T."/>
            <person name="Oyama M."/>
            <person name="Kohara Y."/>
            <person name="Fujiyama A."/>
            <person name="Arakawa K."/>
            <person name="Katayama T."/>
            <person name="Toyoda A."/>
            <person name="Kunieda T."/>
        </authorList>
    </citation>
    <scope>NUCLEOTIDE SEQUENCE [LARGE SCALE GENOMIC DNA]</scope>
    <source>
        <strain evidence="3 4">YOKOZUNA-1</strain>
    </source>
</reference>
<dbReference type="InterPro" id="IPR006202">
    <property type="entry name" value="Neur_chan_lig-bd"/>
</dbReference>
<dbReference type="Gene3D" id="2.70.170.10">
    <property type="entry name" value="Neurotransmitter-gated ion-channel ligand-binding domain"/>
    <property type="match status" value="1"/>
</dbReference>
<feature type="chain" id="PRO_5008898059" description="Neurotransmitter-gated ion-channel ligand-binding domain-containing protein" evidence="1">
    <location>
        <begin position="24"/>
        <end position="237"/>
    </location>
</feature>
<evidence type="ECO:0000313" key="3">
    <source>
        <dbReference type="EMBL" id="GAU95122.1"/>
    </source>
</evidence>
<keyword evidence="4" id="KW-1185">Reference proteome</keyword>
<dbReference type="GO" id="GO:0005230">
    <property type="term" value="F:extracellular ligand-gated monoatomic ion channel activity"/>
    <property type="evidence" value="ECO:0007669"/>
    <property type="project" value="InterPro"/>
</dbReference>
<dbReference type="SUPFAM" id="SSF63712">
    <property type="entry name" value="Nicotinic receptor ligand binding domain-like"/>
    <property type="match status" value="1"/>
</dbReference>
<evidence type="ECO:0000313" key="4">
    <source>
        <dbReference type="Proteomes" id="UP000186922"/>
    </source>
</evidence>
<organism evidence="3 4">
    <name type="scientific">Ramazzottius varieornatus</name>
    <name type="common">Water bear</name>
    <name type="synonym">Tardigrade</name>
    <dbReference type="NCBI Taxonomy" id="947166"/>
    <lineage>
        <taxon>Eukaryota</taxon>
        <taxon>Metazoa</taxon>
        <taxon>Ecdysozoa</taxon>
        <taxon>Tardigrada</taxon>
        <taxon>Eutardigrada</taxon>
        <taxon>Parachela</taxon>
        <taxon>Hypsibioidea</taxon>
        <taxon>Ramazzottiidae</taxon>
        <taxon>Ramazzottius</taxon>
    </lineage>
</organism>
<keyword evidence="1" id="KW-0732">Signal</keyword>
<comment type="caution">
    <text evidence="3">The sequence shown here is derived from an EMBL/GenBank/DDBJ whole genome shotgun (WGS) entry which is preliminary data.</text>
</comment>
<feature type="signal peptide" evidence="1">
    <location>
        <begin position="1"/>
        <end position="23"/>
    </location>
</feature>
<accession>A0A1D1V545</accession>
<dbReference type="Pfam" id="PF02931">
    <property type="entry name" value="Neur_chan_LBD"/>
    <property type="match status" value="1"/>
</dbReference>
<proteinExistence type="predicted"/>
<dbReference type="EMBL" id="BDGG01000003">
    <property type="protein sequence ID" value="GAU95122.1"/>
    <property type="molecule type" value="Genomic_DNA"/>
</dbReference>
<evidence type="ECO:0000259" key="2">
    <source>
        <dbReference type="Pfam" id="PF02931"/>
    </source>
</evidence>
<gene>
    <name evidence="3" type="primary">RvY_06797-1</name>
    <name evidence="3" type="synonym">RvY_06797.1</name>
    <name evidence="3" type="ORF">RvY_06797</name>
</gene>
<dbReference type="STRING" id="947166.A0A1D1V545"/>
<dbReference type="AlphaFoldDB" id="A0A1D1V545"/>
<dbReference type="InterPro" id="IPR036734">
    <property type="entry name" value="Neur_chan_lig-bd_sf"/>
</dbReference>
<dbReference type="OrthoDB" id="6097796at2759"/>
<sequence length="237" mass="26083">MGFITKMTLAMVVLSLFQKETKGQSASTATLTRNLLALSDPEVRPNADRTGPEITVNLFVTGAEKAGRPNVVTVGFWVQMLWIDPRLSWDPAQYNNITTVYLPARKLWLPNFAVWHSANPLEPFFSEEQRIAVVTSNGAVAWSPKGVITVYADQVTPGNYTSGATYQTQSIIGDWDLQDVEISVKAVGTTVDLSQQKNSGLQVTGTSLRSVIQSFEGFGRYPLLEVILNLQEQTRSA</sequence>
<dbReference type="Proteomes" id="UP000186922">
    <property type="component" value="Unassembled WGS sequence"/>
</dbReference>